<name>A0A1G7JG81_9SPHN</name>
<protein>
    <submittedName>
        <fullName evidence="2">Uncharacterized protein</fullName>
    </submittedName>
</protein>
<evidence type="ECO:0000313" key="3">
    <source>
        <dbReference type="Proteomes" id="UP000323502"/>
    </source>
</evidence>
<organism evidence="2 3">
    <name type="scientific">Sphingomonas carotinifaciens</name>
    <dbReference type="NCBI Taxonomy" id="1166323"/>
    <lineage>
        <taxon>Bacteria</taxon>
        <taxon>Pseudomonadati</taxon>
        <taxon>Pseudomonadota</taxon>
        <taxon>Alphaproteobacteria</taxon>
        <taxon>Sphingomonadales</taxon>
        <taxon>Sphingomonadaceae</taxon>
        <taxon>Sphingomonas</taxon>
    </lineage>
</organism>
<accession>A0A1G7JG81</accession>
<dbReference type="AlphaFoldDB" id="A0A1G7JG81"/>
<proteinExistence type="predicted"/>
<dbReference type="EMBL" id="FNBI01000002">
    <property type="protein sequence ID" value="SDF23794.1"/>
    <property type="molecule type" value="Genomic_DNA"/>
</dbReference>
<feature type="region of interest" description="Disordered" evidence="1">
    <location>
        <begin position="1"/>
        <end position="20"/>
    </location>
</feature>
<keyword evidence="3" id="KW-1185">Reference proteome</keyword>
<evidence type="ECO:0000313" key="2">
    <source>
        <dbReference type="EMBL" id="SDF23794.1"/>
    </source>
</evidence>
<dbReference type="Proteomes" id="UP000323502">
    <property type="component" value="Unassembled WGS sequence"/>
</dbReference>
<reference evidence="2 3" key="1">
    <citation type="submission" date="2016-10" db="EMBL/GenBank/DDBJ databases">
        <authorList>
            <person name="Varghese N."/>
            <person name="Submissions S."/>
        </authorList>
    </citation>
    <scope>NUCLEOTIDE SEQUENCE [LARGE SCALE GENOMIC DNA]</scope>
    <source>
        <strain evidence="2 3">S7-754</strain>
    </source>
</reference>
<evidence type="ECO:0000256" key="1">
    <source>
        <dbReference type="SAM" id="MobiDB-lite"/>
    </source>
</evidence>
<sequence length="55" mass="5706">MSVLALSSSIDANSPRSSVVRSPPLAVRLGLVDHSQKMTVASLATAEKKAVGQRS</sequence>
<gene>
    <name evidence="2" type="ORF">SAMN05216557_102622</name>
</gene>
<feature type="compositionally biased region" description="Polar residues" evidence="1">
    <location>
        <begin position="1"/>
        <end position="12"/>
    </location>
</feature>